<dbReference type="EMBL" id="JALGAR010000002">
    <property type="protein sequence ID" value="MCI4658043.1"/>
    <property type="molecule type" value="Genomic_DNA"/>
</dbReference>
<evidence type="ECO:0000313" key="7">
    <source>
        <dbReference type="EMBL" id="MCI4658043.1"/>
    </source>
</evidence>
<keyword evidence="1" id="KW-0540">Nuclease</keyword>
<dbReference type="GO" id="GO:0016787">
    <property type="term" value="F:hydrolase activity"/>
    <property type="evidence" value="ECO:0007669"/>
    <property type="project" value="UniProtKB-KW"/>
</dbReference>
<dbReference type="AlphaFoldDB" id="A0AA41UF14"/>
<evidence type="ECO:0000259" key="6">
    <source>
        <dbReference type="Pfam" id="PF26343"/>
    </source>
</evidence>
<evidence type="ECO:0000256" key="1">
    <source>
        <dbReference type="ARBA" id="ARBA00022722"/>
    </source>
</evidence>
<keyword evidence="4" id="KW-0460">Magnesium</keyword>
<evidence type="ECO:0000313" key="8">
    <source>
        <dbReference type="Proteomes" id="UP001165341"/>
    </source>
</evidence>
<dbReference type="Pfam" id="PF13470">
    <property type="entry name" value="PIN_3"/>
    <property type="match status" value="1"/>
</dbReference>
<evidence type="ECO:0000259" key="5">
    <source>
        <dbReference type="Pfam" id="PF13470"/>
    </source>
</evidence>
<feature type="domain" description="PIN" evidence="5">
    <location>
        <begin position="6"/>
        <end position="108"/>
    </location>
</feature>
<feature type="domain" description="VapC50 C-terminal" evidence="6">
    <location>
        <begin position="126"/>
        <end position="178"/>
    </location>
</feature>
<dbReference type="InterPro" id="IPR002716">
    <property type="entry name" value="PIN_dom"/>
</dbReference>
<keyword evidence="8" id="KW-1185">Reference proteome</keyword>
<dbReference type="Proteomes" id="UP001165341">
    <property type="component" value="Unassembled WGS sequence"/>
</dbReference>
<dbReference type="RefSeq" id="WP_243011836.1">
    <property type="nucleotide sequence ID" value="NZ_JALGAR010000002.1"/>
</dbReference>
<name>A0AA41UF14_9MICO</name>
<sequence>MSFPAFLDTCTLFGAALNDLLLELAERGAYRPLWSAHVLQELESNLTDKRIGAQAARNRIAAMQYAFPDAEVTGYDDLIDGLRNDPKDRHVLAAAIRANAEVIVTFNLRDFPEDALVGYDLEVIHPDEFLLDQLDLYPSLTLLAVDEIAAAYENPAMTAEEYLERLRAAGTPMFADAVLDRI</sequence>
<keyword evidence="3" id="KW-0378">Hydrolase</keyword>
<gene>
    <name evidence="7" type="ORF">MQH31_09505</name>
</gene>
<comment type="caution">
    <text evidence="7">The sequence shown here is derived from an EMBL/GenBank/DDBJ whole genome shotgun (WGS) entry which is preliminary data.</text>
</comment>
<organism evidence="7 8">
    <name type="scientific">Cryobacterium zhongshanensis</name>
    <dbReference type="NCBI Taxonomy" id="2928153"/>
    <lineage>
        <taxon>Bacteria</taxon>
        <taxon>Bacillati</taxon>
        <taxon>Actinomycetota</taxon>
        <taxon>Actinomycetes</taxon>
        <taxon>Micrococcales</taxon>
        <taxon>Microbacteriaceae</taxon>
        <taxon>Cryobacterium</taxon>
    </lineage>
</organism>
<evidence type="ECO:0000256" key="2">
    <source>
        <dbReference type="ARBA" id="ARBA00022723"/>
    </source>
</evidence>
<dbReference type="GO" id="GO:0046872">
    <property type="term" value="F:metal ion binding"/>
    <property type="evidence" value="ECO:0007669"/>
    <property type="project" value="UniProtKB-KW"/>
</dbReference>
<evidence type="ECO:0000256" key="4">
    <source>
        <dbReference type="ARBA" id="ARBA00022842"/>
    </source>
</evidence>
<dbReference type="Pfam" id="PF26343">
    <property type="entry name" value="VapC50_C"/>
    <property type="match status" value="1"/>
</dbReference>
<protein>
    <submittedName>
        <fullName evidence="7">PIN domain-containing protein</fullName>
    </submittedName>
</protein>
<proteinExistence type="predicted"/>
<dbReference type="InterPro" id="IPR029060">
    <property type="entry name" value="PIN-like_dom_sf"/>
</dbReference>
<accession>A0AA41UF14</accession>
<keyword evidence="2" id="KW-0479">Metal-binding</keyword>
<dbReference type="InterPro" id="IPR058652">
    <property type="entry name" value="VapC50_C"/>
</dbReference>
<evidence type="ECO:0000256" key="3">
    <source>
        <dbReference type="ARBA" id="ARBA00022801"/>
    </source>
</evidence>
<dbReference type="GO" id="GO:0004518">
    <property type="term" value="F:nuclease activity"/>
    <property type="evidence" value="ECO:0007669"/>
    <property type="project" value="UniProtKB-KW"/>
</dbReference>
<reference evidence="7" key="1">
    <citation type="submission" date="2022-03" db="EMBL/GenBank/DDBJ databases">
        <title>Cryobacterium sp. nov. strain ZS14-85, isolated from Antarctic soil.</title>
        <authorList>
            <person name="Li J."/>
            <person name="Niu G."/>
        </authorList>
    </citation>
    <scope>NUCLEOTIDE SEQUENCE</scope>
    <source>
        <strain evidence="7">ZS14-85</strain>
    </source>
</reference>
<dbReference type="SUPFAM" id="SSF88723">
    <property type="entry name" value="PIN domain-like"/>
    <property type="match status" value="1"/>
</dbReference>